<feature type="transmembrane region" description="Helical" evidence="1">
    <location>
        <begin position="64"/>
        <end position="83"/>
    </location>
</feature>
<accession>A0A4Y9JQ39</accession>
<proteinExistence type="predicted"/>
<keyword evidence="1" id="KW-1133">Transmembrane helix</keyword>
<feature type="transmembrane region" description="Helical" evidence="1">
    <location>
        <begin position="103"/>
        <end position="125"/>
    </location>
</feature>
<organism evidence="2 3">
    <name type="scientific">Muribacter muris</name>
    <dbReference type="NCBI Taxonomy" id="67855"/>
    <lineage>
        <taxon>Bacteria</taxon>
        <taxon>Pseudomonadati</taxon>
        <taxon>Pseudomonadota</taxon>
        <taxon>Gammaproteobacteria</taxon>
        <taxon>Pasteurellales</taxon>
        <taxon>Pasteurellaceae</taxon>
        <taxon>Muribacter</taxon>
    </lineage>
</organism>
<dbReference type="AlphaFoldDB" id="A0A4Y9JQ39"/>
<name>A0A4Y9JQ39_9PAST</name>
<dbReference type="RefSeq" id="WP_135058625.1">
    <property type="nucleotide sequence ID" value="NZ_JADGLC010000038.1"/>
</dbReference>
<keyword evidence="1" id="KW-0812">Transmembrane</keyword>
<gene>
    <name evidence="2" type="ORF">E4T80_11900</name>
</gene>
<reference evidence="2 3" key="1">
    <citation type="submission" date="2019-03" db="EMBL/GenBank/DDBJ databases">
        <title>Diversity of the mouse oral microbiome.</title>
        <authorList>
            <person name="Joseph S."/>
            <person name="Aduse-Opoku J."/>
            <person name="Curtis M."/>
            <person name="Wade W."/>
            <person name="Hashim A."/>
        </authorList>
    </citation>
    <scope>NUCLEOTIDE SEQUENCE [LARGE SCALE GENOMIC DNA]</scope>
    <source>
        <strain evidence="2 3">WT12</strain>
    </source>
</reference>
<keyword evidence="1" id="KW-0472">Membrane</keyword>
<dbReference type="Proteomes" id="UP000297396">
    <property type="component" value="Unassembled WGS sequence"/>
</dbReference>
<sequence>MNKVIIKEFLLNLFLFWLIMLYADRILVPNVPFSSQLVALALIAAYVVNTYLKAIETYGIKGIIMHHLVIGGAAVGLFTLGQFSYAELTELGFNFSEEGKIGYYQYLLLKTILNLVGVFILPRLIEFTRQKLRENK</sequence>
<evidence type="ECO:0000256" key="1">
    <source>
        <dbReference type="SAM" id="Phobius"/>
    </source>
</evidence>
<feature type="transmembrane region" description="Helical" evidence="1">
    <location>
        <begin position="33"/>
        <end position="52"/>
    </location>
</feature>
<evidence type="ECO:0000313" key="2">
    <source>
        <dbReference type="EMBL" id="TFV07688.1"/>
    </source>
</evidence>
<dbReference type="EMBL" id="SPPA01000038">
    <property type="protein sequence ID" value="TFV07688.1"/>
    <property type="molecule type" value="Genomic_DNA"/>
</dbReference>
<comment type="caution">
    <text evidence="2">The sequence shown here is derived from an EMBL/GenBank/DDBJ whole genome shotgun (WGS) entry which is preliminary data.</text>
</comment>
<evidence type="ECO:0000313" key="3">
    <source>
        <dbReference type="Proteomes" id="UP000297396"/>
    </source>
</evidence>
<protein>
    <submittedName>
        <fullName evidence="2">Uncharacterized protein</fullName>
    </submittedName>
</protein>